<dbReference type="InterPro" id="IPR043504">
    <property type="entry name" value="Peptidase_S1_PA_chymotrypsin"/>
</dbReference>
<evidence type="ECO:0000256" key="9">
    <source>
        <dbReference type="SAM" id="SignalP"/>
    </source>
</evidence>
<evidence type="ECO:0000256" key="1">
    <source>
        <dbReference type="ARBA" id="ARBA00007664"/>
    </source>
</evidence>
<dbReference type="SUPFAM" id="SSF50494">
    <property type="entry name" value="Trypsin-like serine proteases"/>
    <property type="match status" value="3"/>
</dbReference>
<keyword evidence="3 9" id="KW-0732">Signal</keyword>
<evidence type="ECO:0000256" key="6">
    <source>
        <dbReference type="ARBA" id="ARBA00023145"/>
    </source>
</evidence>
<dbReference type="InterPro" id="IPR018114">
    <property type="entry name" value="TRYPSIN_HIS"/>
</dbReference>
<keyword evidence="7" id="KW-1015">Disulfide bond</keyword>
<keyword evidence="5 8" id="KW-0720">Serine protease</keyword>
<keyword evidence="6" id="KW-0865">Zymogen</keyword>
<protein>
    <submittedName>
        <fullName evidence="12">Transmembrane protease serine 9-like</fullName>
    </submittedName>
</protein>
<comment type="similarity">
    <text evidence="1">Belongs to the peptidase S1 family.</text>
</comment>
<dbReference type="InterPro" id="IPR050430">
    <property type="entry name" value="Peptidase_S1"/>
</dbReference>
<reference evidence="12" key="1">
    <citation type="submission" date="2025-08" db="UniProtKB">
        <authorList>
            <consortium name="RefSeq"/>
        </authorList>
    </citation>
    <scope>IDENTIFICATION</scope>
</reference>
<dbReference type="PANTHER" id="PTHR24276:SF98">
    <property type="entry name" value="FI18310P1-RELATED"/>
    <property type="match status" value="1"/>
</dbReference>
<dbReference type="GO" id="GO:0004252">
    <property type="term" value="F:serine-type endopeptidase activity"/>
    <property type="evidence" value="ECO:0007669"/>
    <property type="project" value="InterPro"/>
</dbReference>
<feature type="domain" description="Peptidase S1" evidence="10">
    <location>
        <begin position="307"/>
        <end position="595"/>
    </location>
</feature>
<sequence>MKVFLVLALAVASVSAGILPLDTPMRPRDLEGVPSINGRITNGKNAAENQFPYQVGLSFASSSGSWWCGGSIIANTYVVTAAHCTEGSYSVTIYYGSTVRTSPKLTHTVSSSNFEQHANFNSVTLNNDISLIKTPSVAFSASINRIALPAIASSYSTYAGQTAVASGWGRTSDTSTSVASNLQYADLTVIANSVCQQSYGTDVVTSGVICVASVNQVSICKGDSGGPLALDSKLIGVTSFVSSRGCEKNAPAGFTRVTSYLDWIKTKSGVSAFLVLAIASASAGLLPQVAYMHPRDRTTVPSIEGRITNGHNAVVNQFPYQVGLSFTASSGSWWCGGSIIGNTWVLTAAHCTSGASSVVIYYGATVRTSPQFTYTVPSSNWIQHANYISLTVRNDISLIKTPAAPFSAAINKIALPAIASTYSTYVGQTAVASGWGRISDEATTVTSHLQYTDLTVIENSVCQKSFNSLIVTSRVICVATPKGTSTCQGDSGGPLALDGVLIGITSFGSPDGCQPSLAPKEVTPIRTSSKANGPPESPLQMEVRLEPSTQMTRLVTTRLPKVFWHTEFSMTVRSAYCRSRVTEEEVSEWAAVRTQELSMMEPPHHQLLVDPMKLSPTCKGKAFSQHTTITMKVFIVLVLAIASVSAGLLPQTPPVHPRDRVSKPSISGRITNGKDAVADQFPYQVGLSFLGLKGSWWCGGSIIDNSWVVTAAHCTSGASYVTIYYGATVRTSPQFTHTLSSSNWIQHANYISLTVRNDISLIKTPAVTFSASVNKIALPAIASSYSTYVGQTAVASGWGMTADTETSATKNLQFADLTVIANSVCQKTFGSLVVTSKVICVATPNSISTCQGDSGGPLALDGTLIGITSFGAEDGCEIGAPAAFTRVTSYLDWIKTNSGISA</sequence>
<feature type="signal peptide" evidence="9">
    <location>
        <begin position="1"/>
        <end position="16"/>
    </location>
</feature>
<keyword evidence="11" id="KW-1185">Reference proteome</keyword>
<evidence type="ECO:0000256" key="4">
    <source>
        <dbReference type="ARBA" id="ARBA00022801"/>
    </source>
</evidence>
<dbReference type="RefSeq" id="XP_016933279.3">
    <property type="nucleotide sequence ID" value="XM_017077790.4"/>
</dbReference>
<evidence type="ECO:0000313" key="11">
    <source>
        <dbReference type="Proteomes" id="UP001652628"/>
    </source>
</evidence>
<dbReference type="PROSITE" id="PS50240">
    <property type="entry name" value="TRYPSIN_DOM"/>
    <property type="match status" value="3"/>
</dbReference>
<dbReference type="InterPro" id="IPR001314">
    <property type="entry name" value="Peptidase_S1A"/>
</dbReference>
<dbReference type="GO" id="GO:0006508">
    <property type="term" value="P:proteolysis"/>
    <property type="evidence" value="ECO:0007669"/>
    <property type="project" value="UniProtKB-KW"/>
</dbReference>
<proteinExistence type="inferred from homology"/>
<accession>A0AB39ZCR9</accession>
<dbReference type="InterPro" id="IPR033116">
    <property type="entry name" value="TRYPSIN_SER"/>
</dbReference>
<dbReference type="Pfam" id="PF00089">
    <property type="entry name" value="Trypsin"/>
    <property type="match status" value="3"/>
</dbReference>
<dbReference type="PROSITE" id="PS00134">
    <property type="entry name" value="TRYPSIN_HIS"/>
    <property type="match status" value="3"/>
</dbReference>
<evidence type="ECO:0000256" key="8">
    <source>
        <dbReference type="RuleBase" id="RU363034"/>
    </source>
</evidence>
<dbReference type="PRINTS" id="PR00722">
    <property type="entry name" value="CHYMOTRYPSIN"/>
</dbReference>
<dbReference type="InterPro" id="IPR009003">
    <property type="entry name" value="Peptidase_S1_PA"/>
</dbReference>
<evidence type="ECO:0000256" key="2">
    <source>
        <dbReference type="ARBA" id="ARBA00022670"/>
    </source>
</evidence>
<evidence type="ECO:0000256" key="3">
    <source>
        <dbReference type="ARBA" id="ARBA00022729"/>
    </source>
</evidence>
<feature type="chain" id="PRO_5047157810" evidence="9">
    <location>
        <begin position="17"/>
        <end position="902"/>
    </location>
</feature>
<dbReference type="GeneID" id="108012427"/>
<keyword evidence="4 8" id="KW-0378">Hydrolase</keyword>
<keyword evidence="2 8" id="KW-0645">Protease</keyword>
<dbReference type="CDD" id="cd00190">
    <property type="entry name" value="Tryp_SPc"/>
    <property type="match status" value="3"/>
</dbReference>
<evidence type="ECO:0000313" key="12">
    <source>
        <dbReference type="RefSeq" id="XP_016933279.3"/>
    </source>
</evidence>
<feature type="domain" description="Peptidase S1" evidence="10">
    <location>
        <begin position="670"/>
        <end position="899"/>
    </location>
</feature>
<dbReference type="PROSITE" id="PS00135">
    <property type="entry name" value="TRYPSIN_SER"/>
    <property type="match status" value="3"/>
</dbReference>
<dbReference type="SMART" id="SM00020">
    <property type="entry name" value="Tryp_SPc"/>
    <property type="match status" value="3"/>
</dbReference>
<dbReference type="AlphaFoldDB" id="A0AB39ZCR9"/>
<gene>
    <name evidence="12" type="primary">LOC108012427</name>
</gene>
<name>A0AB39ZCR9_DROSZ</name>
<evidence type="ECO:0000256" key="7">
    <source>
        <dbReference type="ARBA" id="ARBA00023157"/>
    </source>
</evidence>
<evidence type="ECO:0000259" key="10">
    <source>
        <dbReference type="PROSITE" id="PS50240"/>
    </source>
</evidence>
<dbReference type="InterPro" id="IPR001254">
    <property type="entry name" value="Trypsin_dom"/>
</dbReference>
<organism evidence="11 12">
    <name type="scientific">Drosophila suzukii</name>
    <name type="common">Spotted-wing drosophila fruit fly</name>
    <dbReference type="NCBI Taxonomy" id="28584"/>
    <lineage>
        <taxon>Eukaryota</taxon>
        <taxon>Metazoa</taxon>
        <taxon>Ecdysozoa</taxon>
        <taxon>Arthropoda</taxon>
        <taxon>Hexapoda</taxon>
        <taxon>Insecta</taxon>
        <taxon>Pterygota</taxon>
        <taxon>Neoptera</taxon>
        <taxon>Endopterygota</taxon>
        <taxon>Diptera</taxon>
        <taxon>Brachycera</taxon>
        <taxon>Muscomorpha</taxon>
        <taxon>Ephydroidea</taxon>
        <taxon>Drosophilidae</taxon>
        <taxon>Drosophila</taxon>
        <taxon>Sophophora</taxon>
    </lineage>
</organism>
<feature type="domain" description="Peptidase S1" evidence="10">
    <location>
        <begin position="40"/>
        <end position="269"/>
    </location>
</feature>
<dbReference type="Gene3D" id="2.40.10.10">
    <property type="entry name" value="Trypsin-like serine proteases"/>
    <property type="match status" value="6"/>
</dbReference>
<dbReference type="Proteomes" id="UP001652628">
    <property type="component" value="Chromosome 3"/>
</dbReference>
<dbReference type="PANTHER" id="PTHR24276">
    <property type="entry name" value="POLYSERASE-RELATED"/>
    <property type="match status" value="1"/>
</dbReference>
<evidence type="ECO:0000256" key="5">
    <source>
        <dbReference type="ARBA" id="ARBA00022825"/>
    </source>
</evidence>